<protein>
    <recommendedName>
        <fullName evidence="3">Homing endonuclease</fullName>
    </recommendedName>
</protein>
<evidence type="ECO:0008006" key="3">
    <source>
        <dbReference type="Google" id="ProtNLM"/>
    </source>
</evidence>
<sequence length="307" mass="35499">MALRKTNEEWVNEVHHAVGNDYVFLEHYINSTTKILVKHNKCNHIYKVQPKAFLSGNRCPNCNTARKLTTAEFTVKMSNLPKGGEYTLVSEYEGHHKKITVTHKICGNTYSVLASDFIKGRRCVSCLRASNTKTQEQWEKQVSTLSGDEYTFLEPYVMDNVKISYRHNTCGTEHKVTPNNFINGTRCPRCKDSKGEAHIRKFLTDNNIEFIQQKKFNDLQVVKQLSYDFYLPELNILIEFQGEQHYKPIDFFGGSDKFKCQQEHDKLKRDYAKHNGIGFIEVKYTKDTYKKVANYLAPAMAKAVNKS</sequence>
<organism evidence="1 2">
    <name type="scientific">Enterococcus phage vB_EfaM_Ef2.3</name>
    <dbReference type="NCBI Taxonomy" id="2546634"/>
    <lineage>
        <taxon>Viruses</taxon>
        <taxon>Duplodnaviria</taxon>
        <taxon>Heunggongvirae</taxon>
        <taxon>Uroviricota</taxon>
        <taxon>Caudoviricetes</taxon>
        <taxon>Herelleviridae</taxon>
        <taxon>Brockvirinae</taxon>
        <taxon>Kochikohdavirus</taxon>
        <taxon>Kochikohdavirus Ef23</taxon>
    </lineage>
</organism>
<dbReference type="EMBL" id="MK721192">
    <property type="protein sequence ID" value="QBZ70095.1"/>
    <property type="molecule type" value="Genomic_DNA"/>
</dbReference>
<proteinExistence type="predicted"/>
<evidence type="ECO:0000313" key="1">
    <source>
        <dbReference type="EMBL" id="QBZ70095.1"/>
    </source>
</evidence>
<keyword evidence="2" id="KW-1185">Reference proteome</keyword>
<evidence type="ECO:0000313" key="2">
    <source>
        <dbReference type="Proteomes" id="UP000297011"/>
    </source>
</evidence>
<accession>A0A4D6DUS8</accession>
<name>A0A4D6DUS8_9CAUD</name>
<dbReference type="Gene3D" id="3.40.960.10">
    <property type="entry name" value="VSR Endonuclease"/>
    <property type="match status" value="1"/>
</dbReference>
<reference evidence="1 2" key="1">
    <citation type="submission" date="2019-03" db="EMBL/GenBank/DDBJ databases">
        <title>Bacteriophages that Target Cytolytic Enterococcus faecalis Reduce Features of Ethanol-induced Liver Disease.</title>
        <authorList>
            <person name="Fouts D.E."/>
            <person name="Duan Y."/>
            <person name="White R.C."/>
            <person name="Nguyen K."/>
            <person name="Singh I."/>
            <person name="Schnabl B."/>
        </authorList>
    </citation>
    <scope>NUCLEOTIDE SEQUENCE [LARGE SCALE GENOMIC DNA]</scope>
</reference>
<dbReference type="Proteomes" id="UP000297011">
    <property type="component" value="Segment"/>
</dbReference>